<accession>U2NSA6</accession>
<feature type="compositionally biased region" description="Basic and acidic residues" evidence="1">
    <location>
        <begin position="57"/>
        <end position="73"/>
    </location>
</feature>
<dbReference type="RefSeq" id="WP_021800571.1">
    <property type="nucleotide sequence ID" value="NZ_KI273145.1"/>
</dbReference>
<dbReference type="EMBL" id="APJA01000007">
    <property type="protein sequence ID" value="ERK32038.1"/>
    <property type="molecule type" value="Genomic_DNA"/>
</dbReference>
<evidence type="ECO:0000256" key="1">
    <source>
        <dbReference type="SAM" id="MobiDB-lite"/>
    </source>
</evidence>
<protein>
    <submittedName>
        <fullName evidence="2">Uncharacterized protein</fullName>
    </submittedName>
</protein>
<name>U2NSA6_9CLOT</name>
<evidence type="ECO:0000313" key="2">
    <source>
        <dbReference type="EMBL" id="ERK32038.1"/>
    </source>
</evidence>
<gene>
    <name evidence="2" type="ORF">CINTURNW_0518</name>
</gene>
<dbReference type="HOGENOM" id="CLU_156426_0_0_9"/>
<evidence type="ECO:0000313" key="3">
    <source>
        <dbReference type="Proteomes" id="UP000016721"/>
    </source>
</evidence>
<keyword evidence="3" id="KW-1185">Reference proteome</keyword>
<reference evidence="2 3" key="1">
    <citation type="journal article" date="2013" name="Genome Announc.">
        <title>Draft Genome Sequence of the Hydrogen- and Ethanol-Producing Bacterium Clostridium intestinale Strain URNW.</title>
        <authorList>
            <person name="Lal S."/>
            <person name="Ramachandran U."/>
            <person name="Zhang X."/>
            <person name="Sparling R."/>
            <person name="Levin D.B."/>
        </authorList>
    </citation>
    <scope>NUCLEOTIDE SEQUENCE [LARGE SCALE GENOMIC DNA]</scope>
    <source>
        <strain evidence="2 3">URNW</strain>
    </source>
</reference>
<proteinExistence type="predicted"/>
<sequence>MGKLNKDNEILQGEEKIEKFGEWGEVKGGNTIREFDIADLVKQKLKDNPPIKTTIVENKKEEKEGSEKEISNSDAKYRKSFYLGFPIISMLNDLKGKHPNINVRVSKIVESAIKHYYKYIMEEGGKQE</sequence>
<comment type="caution">
    <text evidence="2">The sequence shown here is derived from an EMBL/GenBank/DDBJ whole genome shotgun (WGS) entry which is preliminary data.</text>
</comment>
<feature type="region of interest" description="Disordered" evidence="1">
    <location>
        <begin position="52"/>
        <end position="73"/>
    </location>
</feature>
<organism evidence="2 3">
    <name type="scientific">Clostridium intestinale URNW</name>
    <dbReference type="NCBI Taxonomy" id="1294142"/>
    <lineage>
        <taxon>Bacteria</taxon>
        <taxon>Bacillati</taxon>
        <taxon>Bacillota</taxon>
        <taxon>Clostridia</taxon>
        <taxon>Eubacteriales</taxon>
        <taxon>Clostridiaceae</taxon>
        <taxon>Clostridium</taxon>
    </lineage>
</organism>
<dbReference type="Proteomes" id="UP000016721">
    <property type="component" value="Unassembled WGS sequence"/>
</dbReference>
<dbReference type="PATRIC" id="fig|1294142.3.peg.500"/>
<dbReference type="AlphaFoldDB" id="U2NSA6"/>